<comment type="caution">
    <text evidence="3">The sequence shown here is derived from an EMBL/GenBank/DDBJ whole genome shotgun (WGS) entry which is preliminary data.</text>
</comment>
<dbReference type="InterPro" id="IPR046547">
    <property type="entry name" value="DUF6803"/>
</dbReference>
<keyword evidence="2" id="KW-0472">Membrane</keyword>
<dbReference type="Proteomes" id="UP000017090">
    <property type="component" value="Unassembled WGS sequence"/>
</dbReference>
<protein>
    <recommendedName>
        <fullName evidence="5">Permease</fullName>
    </recommendedName>
</protein>
<keyword evidence="2" id="KW-1133">Transmembrane helix</keyword>
<dbReference type="Pfam" id="PF20617">
    <property type="entry name" value="DUF6803"/>
    <property type="match status" value="1"/>
</dbReference>
<dbReference type="eggNOG" id="ENOG502ZW9H">
    <property type="taxonomic scope" value="Bacteria"/>
</dbReference>
<feature type="compositionally biased region" description="Polar residues" evidence="1">
    <location>
        <begin position="220"/>
        <end position="238"/>
    </location>
</feature>
<sequence>MMMNMAMTHYMELLSLHQPWFLILFMLVPMTLAETILASEIFSLYYQEEGKGTWSSLRHGASIVLAIFFIAVAIFIAVWYVPTIQWRGPLDVIAVYSYLLAVIPAVVILLMEFNLISKNSDTRTKLKKHVIWVFAFVALTHIAMVFGMADPQLAGWTAPQQSMPGGQMMNHDGMSNDMMNHGGMSHDTMNHGDMHQHMMNQQQSMHMNQGGQGGMNGNNADSCPMNQADQDQNQHKNS</sequence>
<name>U7UHG0_9FIRM</name>
<dbReference type="RefSeq" id="WP_023054030.1">
    <property type="nucleotide sequence ID" value="NZ_AWXA01000041.1"/>
</dbReference>
<accession>U7UHG0</accession>
<dbReference type="PATRIC" id="fig|1111454.3.peg.1479"/>
<evidence type="ECO:0000313" key="3">
    <source>
        <dbReference type="EMBL" id="ERT58731.1"/>
    </source>
</evidence>
<evidence type="ECO:0000256" key="2">
    <source>
        <dbReference type="SAM" id="Phobius"/>
    </source>
</evidence>
<feature type="transmembrane region" description="Helical" evidence="2">
    <location>
        <begin position="131"/>
        <end position="149"/>
    </location>
</feature>
<evidence type="ECO:0000313" key="4">
    <source>
        <dbReference type="Proteomes" id="UP000017090"/>
    </source>
</evidence>
<gene>
    <name evidence="3" type="ORF">HMPREF1250_1814</name>
</gene>
<proteinExistence type="predicted"/>
<keyword evidence="4" id="KW-1185">Reference proteome</keyword>
<organism evidence="3 4">
    <name type="scientific">Megasphaera vaginalis</name>
    <name type="common">ex Srinivasan et al. 2021</name>
    <dbReference type="NCBI Taxonomy" id="1111454"/>
    <lineage>
        <taxon>Bacteria</taxon>
        <taxon>Bacillati</taxon>
        <taxon>Bacillota</taxon>
        <taxon>Negativicutes</taxon>
        <taxon>Veillonellales</taxon>
        <taxon>Veillonellaceae</taxon>
        <taxon>Megasphaera</taxon>
    </lineage>
</organism>
<dbReference type="EMBL" id="AWXA01000041">
    <property type="protein sequence ID" value="ERT58731.1"/>
    <property type="molecule type" value="Genomic_DNA"/>
</dbReference>
<feature type="transmembrane region" description="Helical" evidence="2">
    <location>
        <begin position="57"/>
        <end position="81"/>
    </location>
</feature>
<keyword evidence="2" id="KW-0812">Transmembrane</keyword>
<feature type="transmembrane region" description="Helical" evidence="2">
    <location>
        <begin position="93"/>
        <end position="111"/>
    </location>
</feature>
<evidence type="ECO:0008006" key="5">
    <source>
        <dbReference type="Google" id="ProtNLM"/>
    </source>
</evidence>
<feature type="region of interest" description="Disordered" evidence="1">
    <location>
        <begin position="205"/>
        <end position="238"/>
    </location>
</feature>
<reference evidence="3 4" key="1">
    <citation type="submission" date="2013-09" db="EMBL/GenBank/DDBJ databases">
        <authorList>
            <person name="Durkin A.S."/>
            <person name="Haft D.R."/>
            <person name="McCorrison J."/>
            <person name="Torralba M."/>
            <person name="Gillis M."/>
            <person name="Haft D.H."/>
            <person name="Methe B."/>
            <person name="Sutton G."/>
            <person name="Nelson K.E."/>
        </authorList>
    </citation>
    <scope>NUCLEOTIDE SEQUENCE [LARGE SCALE GENOMIC DNA]</scope>
    <source>
        <strain evidence="3 4">BV3C16-1</strain>
    </source>
</reference>
<evidence type="ECO:0000256" key="1">
    <source>
        <dbReference type="SAM" id="MobiDB-lite"/>
    </source>
</evidence>
<dbReference type="AlphaFoldDB" id="U7UHG0"/>
<dbReference type="STRING" id="1111454.HMPREF1250_1814"/>